<feature type="compositionally biased region" description="Polar residues" evidence="1">
    <location>
        <begin position="208"/>
        <end position="222"/>
    </location>
</feature>
<feature type="compositionally biased region" description="Polar residues" evidence="1">
    <location>
        <begin position="230"/>
        <end position="255"/>
    </location>
</feature>
<feature type="region of interest" description="Disordered" evidence="1">
    <location>
        <begin position="173"/>
        <end position="192"/>
    </location>
</feature>
<accession>A0A4Y9YDS1</accession>
<evidence type="ECO:0000313" key="2">
    <source>
        <dbReference type="EMBL" id="TFY60485.1"/>
    </source>
</evidence>
<sequence>MLKVVFASEKGIVQHSPRAYACAKVFTVLAIGPCFTLVEWQRPPFLSIANLSGNPPAVSAGLGIGVRSTAPMQDPVHKSPNPRSRKKRKTVRDTGLSGMPLPTVHYNGERICKEDWRKFTPFFLKALQITSSELGVMLKPSFIRFPSTPHRPTKASIVKTGREILRRRVASLERDAEEAMTEPPSPKEKFAAYIPRPAQPDKKVHMTRAQTQKEQAVSSSGDPFSHRNQDASQDPVTPTPGSTFDQQESPLSPNDNGRAREQNSPTARRGSSSGSSYSRPATSPRGPRPPRTSRGPQSGSTSNIGERLKNPFHITLGTEESQISSSSVTGASSPPAPPPSSASSQPDDSGCPEFSSGAPPGPEEAESSTSALHPSDSLVNKPSQRPRKHRK</sequence>
<comment type="caution">
    <text evidence="2">The sequence shown here is derived from an EMBL/GenBank/DDBJ whole genome shotgun (WGS) entry which is preliminary data.</text>
</comment>
<dbReference type="EMBL" id="SEOQ01000560">
    <property type="protein sequence ID" value="TFY60485.1"/>
    <property type="molecule type" value="Genomic_DNA"/>
</dbReference>
<feature type="region of interest" description="Disordered" evidence="1">
    <location>
        <begin position="197"/>
        <end position="391"/>
    </location>
</feature>
<gene>
    <name evidence="2" type="ORF">EVG20_g7396</name>
</gene>
<dbReference type="Proteomes" id="UP000298327">
    <property type="component" value="Unassembled WGS sequence"/>
</dbReference>
<proteinExistence type="predicted"/>
<organism evidence="2 3">
    <name type="scientific">Dentipellis fragilis</name>
    <dbReference type="NCBI Taxonomy" id="205917"/>
    <lineage>
        <taxon>Eukaryota</taxon>
        <taxon>Fungi</taxon>
        <taxon>Dikarya</taxon>
        <taxon>Basidiomycota</taxon>
        <taxon>Agaricomycotina</taxon>
        <taxon>Agaricomycetes</taxon>
        <taxon>Russulales</taxon>
        <taxon>Hericiaceae</taxon>
        <taxon>Dentipellis</taxon>
    </lineage>
</organism>
<feature type="region of interest" description="Disordered" evidence="1">
    <location>
        <begin position="68"/>
        <end position="99"/>
    </location>
</feature>
<protein>
    <submittedName>
        <fullName evidence="2">Uncharacterized protein</fullName>
    </submittedName>
</protein>
<evidence type="ECO:0000313" key="3">
    <source>
        <dbReference type="Proteomes" id="UP000298327"/>
    </source>
</evidence>
<keyword evidence="3" id="KW-1185">Reference proteome</keyword>
<dbReference type="AlphaFoldDB" id="A0A4Y9YDS1"/>
<name>A0A4Y9YDS1_9AGAM</name>
<evidence type="ECO:0000256" key="1">
    <source>
        <dbReference type="SAM" id="MobiDB-lite"/>
    </source>
</evidence>
<feature type="compositionally biased region" description="Low complexity" evidence="1">
    <location>
        <begin position="264"/>
        <end position="285"/>
    </location>
</feature>
<feature type="compositionally biased region" description="Polar residues" evidence="1">
    <location>
        <begin position="367"/>
        <end position="383"/>
    </location>
</feature>
<reference evidence="2 3" key="1">
    <citation type="submission" date="2019-02" db="EMBL/GenBank/DDBJ databases">
        <title>Genome sequencing of the rare red list fungi Dentipellis fragilis.</title>
        <authorList>
            <person name="Buettner E."/>
            <person name="Kellner H."/>
        </authorList>
    </citation>
    <scope>NUCLEOTIDE SEQUENCE [LARGE SCALE GENOMIC DNA]</scope>
    <source>
        <strain evidence="2 3">DSM 105465</strain>
    </source>
</reference>
<feature type="compositionally biased region" description="Low complexity" evidence="1">
    <location>
        <begin position="321"/>
        <end position="333"/>
    </location>
</feature>